<evidence type="ECO:0000256" key="1">
    <source>
        <dbReference type="ARBA" id="ARBA00004141"/>
    </source>
</evidence>
<feature type="compositionally biased region" description="Acidic residues" evidence="6">
    <location>
        <begin position="35"/>
        <end position="51"/>
    </location>
</feature>
<keyword evidence="8" id="KW-1185">Reference proteome</keyword>
<keyword evidence="5" id="KW-0472">Membrane</keyword>
<dbReference type="GO" id="GO:0016020">
    <property type="term" value="C:membrane"/>
    <property type="evidence" value="ECO:0007669"/>
    <property type="project" value="UniProtKB-SubCell"/>
</dbReference>
<comment type="caution">
    <text evidence="7">The sequence shown here is derived from an EMBL/GenBank/DDBJ whole genome shotgun (WGS) entry which is preliminary data.</text>
</comment>
<dbReference type="AlphaFoldDB" id="A0ABD3U282"/>
<evidence type="ECO:0000256" key="6">
    <source>
        <dbReference type="SAM" id="MobiDB-lite"/>
    </source>
</evidence>
<evidence type="ECO:0000256" key="2">
    <source>
        <dbReference type="ARBA" id="ARBA00008411"/>
    </source>
</evidence>
<evidence type="ECO:0000256" key="4">
    <source>
        <dbReference type="ARBA" id="ARBA00022989"/>
    </source>
</evidence>
<keyword evidence="4" id="KW-1133">Transmembrane helix</keyword>
<organism evidence="7 8">
    <name type="scientific">Sinanodonta woodiana</name>
    <name type="common">Chinese pond mussel</name>
    <name type="synonym">Anodonta woodiana</name>
    <dbReference type="NCBI Taxonomy" id="1069815"/>
    <lineage>
        <taxon>Eukaryota</taxon>
        <taxon>Metazoa</taxon>
        <taxon>Spiralia</taxon>
        <taxon>Lophotrochozoa</taxon>
        <taxon>Mollusca</taxon>
        <taxon>Bivalvia</taxon>
        <taxon>Autobranchia</taxon>
        <taxon>Heteroconchia</taxon>
        <taxon>Palaeoheterodonta</taxon>
        <taxon>Unionida</taxon>
        <taxon>Unionoidea</taxon>
        <taxon>Unionidae</taxon>
        <taxon>Unioninae</taxon>
        <taxon>Sinanodonta</taxon>
    </lineage>
</organism>
<gene>
    <name evidence="7" type="ORF">ACJMK2_020356</name>
</gene>
<reference evidence="7 8" key="1">
    <citation type="submission" date="2024-11" db="EMBL/GenBank/DDBJ databases">
        <title>Chromosome-level genome assembly of the freshwater bivalve Anodonta woodiana.</title>
        <authorList>
            <person name="Chen X."/>
        </authorList>
    </citation>
    <scope>NUCLEOTIDE SEQUENCE [LARGE SCALE GENOMIC DNA]</scope>
    <source>
        <strain evidence="7">MN2024</strain>
        <tissue evidence="7">Gills</tissue>
    </source>
</reference>
<dbReference type="EMBL" id="JBJQND010000017">
    <property type="protein sequence ID" value="KAL3842328.1"/>
    <property type="molecule type" value="Genomic_DNA"/>
</dbReference>
<evidence type="ECO:0000256" key="5">
    <source>
        <dbReference type="ARBA" id="ARBA00023136"/>
    </source>
</evidence>
<proteinExistence type="inferred from homology"/>
<dbReference type="PANTHER" id="PTHR31443">
    <property type="match status" value="1"/>
</dbReference>
<comment type="subcellular location">
    <subcellularLocation>
        <location evidence="1">Membrane</location>
        <topology evidence="1">Multi-pass membrane protein</topology>
    </subcellularLocation>
</comment>
<evidence type="ECO:0000256" key="3">
    <source>
        <dbReference type="ARBA" id="ARBA00022692"/>
    </source>
</evidence>
<dbReference type="Pfam" id="PF15475">
    <property type="entry name" value="UPF0444"/>
    <property type="match status" value="1"/>
</dbReference>
<dbReference type="Proteomes" id="UP001634394">
    <property type="component" value="Unassembled WGS sequence"/>
</dbReference>
<name>A0ABD3U282_SINWO</name>
<protein>
    <submittedName>
        <fullName evidence="7">Uncharacterized protein</fullName>
    </submittedName>
</protein>
<feature type="region of interest" description="Disordered" evidence="6">
    <location>
        <begin position="26"/>
        <end position="64"/>
    </location>
</feature>
<keyword evidence="3" id="KW-0812">Transmembrane</keyword>
<evidence type="ECO:0000313" key="7">
    <source>
        <dbReference type="EMBL" id="KAL3842328.1"/>
    </source>
</evidence>
<accession>A0ABD3U282</accession>
<comment type="similarity">
    <text evidence="2">Belongs to the TMEM263 family.</text>
</comment>
<evidence type="ECO:0000313" key="8">
    <source>
        <dbReference type="Proteomes" id="UP001634394"/>
    </source>
</evidence>
<dbReference type="InterPro" id="IPR028153">
    <property type="entry name" value="UPF0444"/>
</dbReference>
<sequence>MANLYQTIKSCVYKTPVSEQVVVVTPADADKKEVEEDEQLEDHDTDADADLASDKKTDEVAEPQKQAGIVWRMSSGLYSKAAGAVGYGVGGVQWIAGKSYSVGSTAASYIKVPSIPRLKKKDKKE</sequence>